<dbReference type="Gene3D" id="3.40.50.720">
    <property type="entry name" value="NAD(P)-binding Rossmann-like Domain"/>
    <property type="match status" value="2"/>
</dbReference>
<dbReference type="EMBL" id="CVQI01010890">
    <property type="protein sequence ID" value="CRK20274.1"/>
    <property type="molecule type" value="Genomic_DNA"/>
</dbReference>
<proteinExistence type="inferred from homology"/>
<keyword evidence="3" id="KW-0752">Steroid biosynthesis</keyword>
<dbReference type="GO" id="GO:0005789">
    <property type="term" value="C:endoplasmic reticulum membrane"/>
    <property type="evidence" value="ECO:0007669"/>
    <property type="project" value="TreeGrafter"/>
</dbReference>
<sequence>MAAPPWSKAQSHEQFFVLITGANSGVGFGTAERIIDEFLASRSLSSHLILIPTTRDLRKSRDTVESLRTHLHKTATTSKALAARAGPSYKPQDTIDRVHLLSVQLDLLDLRSPYAVARQLVHGTVADPTDADNTQYKVPRLDAVILNAGIGGFKGVDWLKLAWRFLTRGIPQDTIDRVHLLSVQLDLLDLRSPYAVARQLVHGTVGDPTDAHNTQYKVPRLDAVILNAGIGGFKGVDWFKLAWRFLTRGIVYMCCFPDYKIAIPGLLAPQKPARPDEPAPPPVGQVFCANVLGHYILTHELMPLLSRDPATDDGLPAGRIAWTSSIEPVSDSLDLADFQGIRSADPYGSSKRITDLLALTCRLPAAQPYAAGFFQVSADDSASEQTKTKTKTKTKTRQGPKPTRTPPSMLVTHPGIVHSTFFPVPGFLVSLYWLALLLARWCGSPWFPVDRYRGAKASVWAVLQDDDELAELDACAIKWGSAADARGRTYVKKTEVEGWGWEGRVEDDDALRKDPAVVLTREAREAFEETGARCWQEMERLRVFWEARLGVRDQAGGLGAANGHGVSK</sequence>
<dbReference type="InterPro" id="IPR051593">
    <property type="entry name" value="Ergosterol_Biosynth_ERG27"/>
</dbReference>
<dbReference type="GO" id="GO:0000253">
    <property type="term" value="F:3-beta-hydroxysteroid 3-dehydrogenase (NADP+) activity"/>
    <property type="evidence" value="ECO:0007669"/>
    <property type="project" value="TreeGrafter"/>
</dbReference>
<evidence type="ECO:0000256" key="2">
    <source>
        <dbReference type="ARBA" id="ARBA00022857"/>
    </source>
</evidence>
<dbReference type="PANTHER" id="PTHR43647">
    <property type="entry name" value="DEHYDROGENASE"/>
    <property type="match status" value="1"/>
</dbReference>
<comment type="similarity">
    <text evidence="6">Belongs to the short-chain dehydrogenases/reductases (SDR) family. ERG27 subfamily.</text>
</comment>
<dbReference type="Proteomes" id="UP000045706">
    <property type="component" value="Unassembled WGS sequence"/>
</dbReference>
<evidence type="ECO:0000256" key="3">
    <source>
        <dbReference type="ARBA" id="ARBA00022955"/>
    </source>
</evidence>
<gene>
    <name evidence="8" type="ORF">BN1723_012091</name>
</gene>
<evidence type="ECO:0000256" key="5">
    <source>
        <dbReference type="ARBA" id="ARBA00023098"/>
    </source>
</evidence>
<keyword evidence="2" id="KW-0521">NADP</keyword>
<dbReference type="GO" id="GO:0006696">
    <property type="term" value="P:ergosterol biosynthetic process"/>
    <property type="evidence" value="ECO:0007669"/>
    <property type="project" value="TreeGrafter"/>
</dbReference>
<dbReference type="GO" id="GO:0005741">
    <property type="term" value="C:mitochondrial outer membrane"/>
    <property type="evidence" value="ECO:0007669"/>
    <property type="project" value="TreeGrafter"/>
</dbReference>
<evidence type="ECO:0000256" key="7">
    <source>
        <dbReference type="SAM" id="MobiDB-lite"/>
    </source>
</evidence>
<reference evidence="9" key="1">
    <citation type="submission" date="2015-05" db="EMBL/GenBank/DDBJ databases">
        <authorList>
            <person name="Fogelqvist Johan"/>
        </authorList>
    </citation>
    <scope>NUCLEOTIDE SEQUENCE [LARGE SCALE GENOMIC DNA]</scope>
</reference>
<keyword evidence="1" id="KW-0444">Lipid biosynthesis</keyword>
<organism evidence="8 9">
    <name type="scientific">Verticillium longisporum</name>
    <name type="common">Verticillium dahliae var. longisporum</name>
    <dbReference type="NCBI Taxonomy" id="100787"/>
    <lineage>
        <taxon>Eukaryota</taxon>
        <taxon>Fungi</taxon>
        <taxon>Dikarya</taxon>
        <taxon>Ascomycota</taxon>
        <taxon>Pezizomycotina</taxon>
        <taxon>Sordariomycetes</taxon>
        <taxon>Hypocreomycetidae</taxon>
        <taxon>Glomerellales</taxon>
        <taxon>Plectosphaerellaceae</taxon>
        <taxon>Verticillium</taxon>
    </lineage>
</organism>
<keyword evidence="5" id="KW-0443">Lipid metabolism</keyword>
<name>A0A0G4LEF5_VERLO</name>
<dbReference type="GO" id="GO:0005811">
    <property type="term" value="C:lipid droplet"/>
    <property type="evidence" value="ECO:0007669"/>
    <property type="project" value="TreeGrafter"/>
</dbReference>
<keyword evidence="4" id="KW-0560">Oxidoreductase</keyword>
<evidence type="ECO:0000313" key="8">
    <source>
        <dbReference type="EMBL" id="CRK20274.1"/>
    </source>
</evidence>
<evidence type="ECO:0000313" key="9">
    <source>
        <dbReference type="Proteomes" id="UP000045706"/>
    </source>
</evidence>
<dbReference type="PANTHER" id="PTHR43647:SF1">
    <property type="entry name" value="3-KETO-STEROID REDUCTASE ERG27"/>
    <property type="match status" value="1"/>
</dbReference>
<evidence type="ECO:0000256" key="6">
    <source>
        <dbReference type="ARBA" id="ARBA00023593"/>
    </source>
</evidence>
<dbReference type="AlphaFoldDB" id="A0A0G4LEF5"/>
<feature type="region of interest" description="Disordered" evidence="7">
    <location>
        <begin position="382"/>
        <end position="409"/>
    </location>
</feature>
<accession>A0A0G4LEF5</accession>
<evidence type="ECO:0000256" key="1">
    <source>
        <dbReference type="ARBA" id="ARBA00022516"/>
    </source>
</evidence>
<protein>
    <recommendedName>
        <fullName evidence="10">3-keto-steroid reductase</fullName>
    </recommendedName>
</protein>
<feature type="compositionally biased region" description="Basic residues" evidence="7">
    <location>
        <begin position="388"/>
        <end position="398"/>
    </location>
</feature>
<dbReference type="SUPFAM" id="SSF51735">
    <property type="entry name" value="NAD(P)-binding Rossmann-fold domains"/>
    <property type="match status" value="2"/>
</dbReference>
<dbReference type="InterPro" id="IPR036291">
    <property type="entry name" value="NAD(P)-bd_dom_sf"/>
</dbReference>
<evidence type="ECO:0008006" key="10">
    <source>
        <dbReference type="Google" id="ProtNLM"/>
    </source>
</evidence>
<evidence type="ECO:0000256" key="4">
    <source>
        <dbReference type="ARBA" id="ARBA00023002"/>
    </source>
</evidence>